<feature type="domain" description="Sulfatase-modifying factor enzyme-like" evidence="2">
    <location>
        <begin position="539"/>
        <end position="760"/>
    </location>
</feature>
<dbReference type="EMBL" id="JBGBPQ010000002">
    <property type="protein sequence ID" value="KAL1529001.1"/>
    <property type="molecule type" value="Genomic_DNA"/>
</dbReference>
<evidence type="ECO:0000313" key="3">
    <source>
        <dbReference type="EMBL" id="KAL1529001.1"/>
    </source>
</evidence>
<dbReference type="Proteomes" id="UP001515480">
    <property type="component" value="Unassembled WGS sequence"/>
</dbReference>
<dbReference type="InterPro" id="IPR016187">
    <property type="entry name" value="CTDL_fold"/>
</dbReference>
<sequence>MAALPAFPSLPPCEPLLTGAWAWTDPELGGRPAVSDDSGSWTDGQLLPPPAAGQHAAWLSNLTAWRSACTPRLSLSSADDAYSLLPWTSSSFIHVQMHPYDLSFYSASTSQYTVAEWLAELRARYGGIDAALVWPTYPQLGVDDRNAYDMARSLPGGVQGVKAFVEQLHQEGVRVLWPFMPWDVATRYEGKEPESIVRFAKEIGADGINGDTLYTVPRSFWEESLKQNHPLAMQAELGGSLASLAWTTLGWGEAGGWSLPLSSPPPKVDLFKWLDPRRMTNICRRWDTNRSDALQHAFFNGIGYVAWENVWGIWNGITQRDGEALRRIQALLHFLGETALLRSRLWEPHAPTLQPESVFASRFPSEEPQPAEGCASRAAWTFVERTGRAWPAATPLLELPAEPYAACVFYDLYHGARLEPLLTTEGTLRLSFAIEAGGYGAVFSTSETEDLSSILTRMRHMTSTPLASFPSQWRPALQRRLPSPASPRQHSSAPAGAVAVAGSEAYFFRCSGTVIEPFDAPARQALGIDVQFEWEAHPRNDHSRLLAVPPFFIDRAPVSNKRFAEYLASTGYTPHDETNFLREWPDWRSRRYPSGNATVPVTGVSLAEARAFCSWAGGRLPSSLEWQYAAQAGDPSNIYPWGEADDASKYPAAVRGGRTPAPADSESLSAHANSLGLIDLIGNVWQYTSDEMTDDHSRFVILRGGSFYQPEAASNFENWYFGSSRATTRPGGAVRLDRHAKYFLLSASYERAATIGFRCAYDARPSSSSSASASSFVGSFFFYVFWMAGVAAALAVGLARLHRFAEAHLAQLDGASASALAPHDAAEAAPIFSGAMHPPAAPCGGGAAGSSSFQGSQGWCEGKLSAVASQ</sequence>
<feature type="transmembrane region" description="Helical" evidence="1">
    <location>
        <begin position="780"/>
        <end position="799"/>
    </location>
</feature>
<dbReference type="SUPFAM" id="SSF56436">
    <property type="entry name" value="C-type lectin-like"/>
    <property type="match status" value="1"/>
</dbReference>
<dbReference type="InterPro" id="IPR051043">
    <property type="entry name" value="Sulfatase_Mod_Factor_Kinase"/>
</dbReference>
<keyword evidence="4" id="KW-1185">Reference proteome</keyword>
<dbReference type="GO" id="GO:0120147">
    <property type="term" value="F:formylglycine-generating oxidase activity"/>
    <property type="evidence" value="ECO:0007669"/>
    <property type="project" value="TreeGrafter"/>
</dbReference>
<dbReference type="Pfam" id="PF03781">
    <property type="entry name" value="FGE-sulfatase"/>
    <property type="match status" value="1"/>
</dbReference>
<reference evidence="3 4" key="1">
    <citation type="journal article" date="2024" name="Science">
        <title>Giant polyketide synthase enzymes in the biosynthesis of giant marine polyether toxins.</title>
        <authorList>
            <person name="Fallon T.R."/>
            <person name="Shende V.V."/>
            <person name="Wierzbicki I.H."/>
            <person name="Pendleton A.L."/>
            <person name="Watervoot N.F."/>
            <person name="Auber R.P."/>
            <person name="Gonzalez D.J."/>
            <person name="Wisecaver J.H."/>
            <person name="Moore B.S."/>
        </authorList>
    </citation>
    <scope>NUCLEOTIDE SEQUENCE [LARGE SCALE GENOMIC DNA]</scope>
    <source>
        <strain evidence="3 4">12B1</strain>
    </source>
</reference>
<comment type="caution">
    <text evidence="3">The sequence shown here is derived from an EMBL/GenBank/DDBJ whole genome shotgun (WGS) entry which is preliminary data.</text>
</comment>
<evidence type="ECO:0000256" key="1">
    <source>
        <dbReference type="SAM" id="Phobius"/>
    </source>
</evidence>
<evidence type="ECO:0000259" key="2">
    <source>
        <dbReference type="Pfam" id="PF03781"/>
    </source>
</evidence>
<proteinExistence type="predicted"/>
<dbReference type="InterPro" id="IPR005532">
    <property type="entry name" value="SUMF_dom"/>
</dbReference>
<evidence type="ECO:0000313" key="4">
    <source>
        <dbReference type="Proteomes" id="UP001515480"/>
    </source>
</evidence>
<dbReference type="PANTHER" id="PTHR23150">
    <property type="entry name" value="SULFATASE MODIFYING FACTOR 1, 2"/>
    <property type="match status" value="1"/>
</dbReference>
<dbReference type="PANTHER" id="PTHR23150:SF19">
    <property type="entry name" value="FORMYLGLYCINE-GENERATING ENZYME"/>
    <property type="match status" value="1"/>
</dbReference>
<protein>
    <recommendedName>
        <fullName evidence="2">Sulfatase-modifying factor enzyme-like domain-containing protein</fullName>
    </recommendedName>
</protein>
<dbReference type="AlphaFoldDB" id="A0AB34K7M0"/>
<keyword evidence="1" id="KW-0472">Membrane</keyword>
<dbReference type="InterPro" id="IPR042095">
    <property type="entry name" value="SUMF_sf"/>
</dbReference>
<keyword evidence="1" id="KW-1133">Transmembrane helix</keyword>
<keyword evidence="1" id="KW-0812">Transmembrane</keyword>
<organism evidence="3 4">
    <name type="scientific">Prymnesium parvum</name>
    <name type="common">Toxic golden alga</name>
    <dbReference type="NCBI Taxonomy" id="97485"/>
    <lineage>
        <taxon>Eukaryota</taxon>
        <taxon>Haptista</taxon>
        <taxon>Haptophyta</taxon>
        <taxon>Prymnesiophyceae</taxon>
        <taxon>Prymnesiales</taxon>
        <taxon>Prymnesiaceae</taxon>
        <taxon>Prymnesium</taxon>
    </lineage>
</organism>
<accession>A0AB34K7M0</accession>
<gene>
    <name evidence="3" type="ORF">AB1Y20_010322</name>
</gene>
<name>A0AB34K7M0_PRYPA</name>
<dbReference type="Gene3D" id="3.90.1580.10">
    <property type="entry name" value="paralog of FGE (formylglycine-generating enzyme)"/>
    <property type="match status" value="1"/>
</dbReference>